<evidence type="ECO:0000313" key="2">
    <source>
        <dbReference type="EMBL" id="KAF5809969.1"/>
    </source>
</evidence>
<keyword evidence="3" id="KW-1185">Reference proteome</keyword>
<evidence type="ECO:0000256" key="1">
    <source>
        <dbReference type="SAM" id="MobiDB-lite"/>
    </source>
</evidence>
<organism evidence="2 3">
    <name type="scientific">Helianthus annuus</name>
    <name type="common">Common sunflower</name>
    <dbReference type="NCBI Taxonomy" id="4232"/>
    <lineage>
        <taxon>Eukaryota</taxon>
        <taxon>Viridiplantae</taxon>
        <taxon>Streptophyta</taxon>
        <taxon>Embryophyta</taxon>
        <taxon>Tracheophyta</taxon>
        <taxon>Spermatophyta</taxon>
        <taxon>Magnoliopsida</taxon>
        <taxon>eudicotyledons</taxon>
        <taxon>Gunneridae</taxon>
        <taxon>Pentapetalae</taxon>
        <taxon>asterids</taxon>
        <taxon>campanulids</taxon>
        <taxon>Asterales</taxon>
        <taxon>Asteraceae</taxon>
        <taxon>Asteroideae</taxon>
        <taxon>Heliantheae alliance</taxon>
        <taxon>Heliantheae</taxon>
        <taxon>Helianthus</taxon>
    </lineage>
</organism>
<reference evidence="2" key="2">
    <citation type="submission" date="2020-06" db="EMBL/GenBank/DDBJ databases">
        <title>Helianthus annuus Genome sequencing and assembly Release 2.</title>
        <authorList>
            <person name="Gouzy J."/>
            <person name="Langlade N."/>
            <person name="Munos S."/>
        </authorList>
    </citation>
    <scope>NUCLEOTIDE SEQUENCE</scope>
    <source>
        <tissue evidence="2">Leaves</tissue>
    </source>
</reference>
<feature type="compositionally biased region" description="Low complexity" evidence="1">
    <location>
        <begin position="80"/>
        <end position="91"/>
    </location>
</feature>
<evidence type="ECO:0000313" key="3">
    <source>
        <dbReference type="Proteomes" id="UP000215914"/>
    </source>
</evidence>
<proteinExistence type="predicted"/>
<feature type="region of interest" description="Disordered" evidence="1">
    <location>
        <begin position="80"/>
        <end position="120"/>
    </location>
</feature>
<protein>
    <submittedName>
        <fullName evidence="2">Uncharacterized protein</fullName>
    </submittedName>
</protein>
<dbReference type="AlphaFoldDB" id="A0A9K3J7Q7"/>
<dbReference type="Proteomes" id="UP000215914">
    <property type="component" value="Unassembled WGS sequence"/>
</dbReference>
<dbReference type="Gramene" id="mRNA:HanXRQr2_Chr04g0163731">
    <property type="protein sequence ID" value="mRNA:HanXRQr2_Chr04g0163731"/>
    <property type="gene ID" value="HanXRQr2_Chr04g0163731"/>
</dbReference>
<feature type="compositionally biased region" description="Polar residues" evidence="1">
    <location>
        <begin position="92"/>
        <end position="107"/>
    </location>
</feature>
<comment type="caution">
    <text evidence="2">The sequence shown here is derived from an EMBL/GenBank/DDBJ whole genome shotgun (WGS) entry which is preliminary data.</text>
</comment>
<name>A0A9K3J7Q7_HELAN</name>
<reference evidence="2" key="1">
    <citation type="journal article" date="2017" name="Nature">
        <title>The sunflower genome provides insights into oil metabolism, flowering and Asterid evolution.</title>
        <authorList>
            <person name="Badouin H."/>
            <person name="Gouzy J."/>
            <person name="Grassa C.J."/>
            <person name="Murat F."/>
            <person name="Staton S.E."/>
            <person name="Cottret L."/>
            <person name="Lelandais-Briere C."/>
            <person name="Owens G.L."/>
            <person name="Carrere S."/>
            <person name="Mayjonade B."/>
            <person name="Legrand L."/>
            <person name="Gill N."/>
            <person name="Kane N.C."/>
            <person name="Bowers J.E."/>
            <person name="Hubner S."/>
            <person name="Bellec A."/>
            <person name="Berard A."/>
            <person name="Berges H."/>
            <person name="Blanchet N."/>
            <person name="Boniface M.C."/>
            <person name="Brunel D."/>
            <person name="Catrice O."/>
            <person name="Chaidir N."/>
            <person name="Claudel C."/>
            <person name="Donnadieu C."/>
            <person name="Faraut T."/>
            <person name="Fievet G."/>
            <person name="Helmstetter N."/>
            <person name="King M."/>
            <person name="Knapp S.J."/>
            <person name="Lai Z."/>
            <person name="Le Paslier M.C."/>
            <person name="Lippi Y."/>
            <person name="Lorenzon L."/>
            <person name="Mandel J.R."/>
            <person name="Marage G."/>
            <person name="Marchand G."/>
            <person name="Marquand E."/>
            <person name="Bret-Mestries E."/>
            <person name="Morien E."/>
            <person name="Nambeesan S."/>
            <person name="Nguyen T."/>
            <person name="Pegot-Espagnet P."/>
            <person name="Pouilly N."/>
            <person name="Raftis F."/>
            <person name="Sallet E."/>
            <person name="Schiex T."/>
            <person name="Thomas J."/>
            <person name="Vandecasteele C."/>
            <person name="Vares D."/>
            <person name="Vear F."/>
            <person name="Vautrin S."/>
            <person name="Crespi M."/>
            <person name="Mangin B."/>
            <person name="Burke J.M."/>
            <person name="Salse J."/>
            <person name="Munos S."/>
            <person name="Vincourt P."/>
            <person name="Rieseberg L.H."/>
            <person name="Langlade N.B."/>
        </authorList>
    </citation>
    <scope>NUCLEOTIDE SEQUENCE</scope>
    <source>
        <tissue evidence="2">Leaves</tissue>
    </source>
</reference>
<dbReference type="EMBL" id="MNCJ02000319">
    <property type="protein sequence ID" value="KAF5809969.1"/>
    <property type="molecule type" value="Genomic_DNA"/>
</dbReference>
<gene>
    <name evidence="2" type="ORF">HanXRQr2_Chr04g0163731</name>
</gene>
<sequence length="120" mass="13227">MSYKLQISKYMLVIYLGFSVWFGQQESTRLRVQFESCCFGSAALNGQQWFDSVKPSQLRQYGSTGQQIRFGQWFGSSGFGSDSVSVSGDSVKPSQLGQQRSNRSTPGQHEGPGKVLSVAN</sequence>
<accession>A0A9K3J7Q7</accession>